<keyword evidence="3" id="KW-1185">Reference proteome</keyword>
<proteinExistence type="predicted"/>
<organism evidence="2 3">
    <name type="scientific">Penicillium chrysogenum</name>
    <name type="common">Penicillium notatum</name>
    <dbReference type="NCBI Taxonomy" id="5076"/>
    <lineage>
        <taxon>Eukaryota</taxon>
        <taxon>Fungi</taxon>
        <taxon>Dikarya</taxon>
        <taxon>Ascomycota</taxon>
        <taxon>Pezizomycotina</taxon>
        <taxon>Eurotiomycetes</taxon>
        <taxon>Eurotiomycetidae</taxon>
        <taxon>Eurotiales</taxon>
        <taxon>Aspergillaceae</taxon>
        <taxon>Penicillium</taxon>
        <taxon>Penicillium chrysogenum species complex</taxon>
    </lineage>
</organism>
<name>A0ABQ8WCR0_PENCH</name>
<feature type="domain" description="GH15-like" evidence="1">
    <location>
        <begin position="2"/>
        <end position="66"/>
    </location>
</feature>
<comment type="caution">
    <text evidence="2">The sequence shown here is derived from an EMBL/GenBank/DDBJ whole genome shotgun (WGS) entry which is preliminary data.</text>
</comment>
<evidence type="ECO:0000313" key="3">
    <source>
        <dbReference type="Proteomes" id="UP001220256"/>
    </source>
</evidence>
<protein>
    <recommendedName>
        <fullName evidence="1">GH15-like domain-containing protein</fullName>
    </recommendedName>
</protein>
<evidence type="ECO:0000259" key="1">
    <source>
        <dbReference type="Pfam" id="PF00723"/>
    </source>
</evidence>
<dbReference type="Gene3D" id="1.50.10.10">
    <property type="match status" value="1"/>
</dbReference>
<dbReference type="Proteomes" id="UP001220256">
    <property type="component" value="Unassembled WGS sequence"/>
</dbReference>
<dbReference type="Pfam" id="PF00723">
    <property type="entry name" value="Glyco_hydro_15"/>
    <property type="match status" value="1"/>
</dbReference>
<reference evidence="2 3" key="1">
    <citation type="journal article" date="2023" name="IMA Fungus">
        <title>Comparative genomic study of the Penicillium genus elucidates a diverse pangenome and 15 lateral gene transfer events.</title>
        <authorList>
            <person name="Petersen C."/>
            <person name="Sorensen T."/>
            <person name="Nielsen M.R."/>
            <person name="Sondergaard T.E."/>
            <person name="Sorensen J.L."/>
            <person name="Fitzpatrick D.A."/>
            <person name="Frisvad J.C."/>
            <person name="Nielsen K.L."/>
        </authorList>
    </citation>
    <scope>NUCLEOTIDE SEQUENCE [LARGE SCALE GENOMIC DNA]</scope>
    <source>
        <strain evidence="2 3">IBT 3361</strain>
    </source>
</reference>
<sequence length="90" mass="10224">MGGNSWHLATLVTAEQLYDTLYQWDGQGAFTVTTLSLPFFRDLVANIHTGVYPRSSPAYKSITDAVSLRGCFHRSRARARPRRWRPVGRI</sequence>
<dbReference type="InterPro" id="IPR008928">
    <property type="entry name" value="6-hairpin_glycosidase_sf"/>
</dbReference>
<dbReference type="InterPro" id="IPR012341">
    <property type="entry name" value="6hp_glycosidase-like_sf"/>
</dbReference>
<dbReference type="InterPro" id="IPR011613">
    <property type="entry name" value="GH15-like"/>
</dbReference>
<gene>
    <name evidence="2" type="ORF">N7505_008255</name>
</gene>
<evidence type="ECO:0000313" key="2">
    <source>
        <dbReference type="EMBL" id="KAJ5264334.1"/>
    </source>
</evidence>
<dbReference type="EMBL" id="JAPVEB010000005">
    <property type="protein sequence ID" value="KAJ5264334.1"/>
    <property type="molecule type" value="Genomic_DNA"/>
</dbReference>
<accession>A0ABQ8WCR0</accession>
<dbReference type="SUPFAM" id="SSF48208">
    <property type="entry name" value="Six-hairpin glycosidases"/>
    <property type="match status" value="1"/>
</dbReference>